<gene>
    <name evidence="1" type="ORF">Pta02_13980</name>
</gene>
<proteinExistence type="predicted"/>
<organism evidence="1 2">
    <name type="scientific">Planobispora takensis</name>
    <dbReference type="NCBI Taxonomy" id="1367882"/>
    <lineage>
        <taxon>Bacteria</taxon>
        <taxon>Bacillati</taxon>
        <taxon>Actinomycetota</taxon>
        <taxon>Actinomycetes</taxon>
        <taxon>Streptosporangiales</taxon>
        <taxon>Streptosporangiaceae</taxon>
        <taxon>Planobispora</taxon>
    </lineage>
</organism>
<sequence>MAVENAWYDRNNPDTSRLAKAFFEEVDRATQNAYLHAVSVPSLGPLTGLNGYTRRWGEMWAEFLQGKPVMCMAACFGYVIETFVSDQRSGFAHRVPDGYTVTPQITHGGTRPDLVLAEKSGREIAWVDLTASQSVDHIFAKANWPGQISIFAEVTYPSLDSQALTLMRQNKDNKGTLNQQDFDQRMKEAAETYERLRREWLSIGEIMSLKFLRDEIGRPLADQRLDPGIRQNHIAEELRWYFNLPSAPDMKLVPSILTALGVQPASWGFTTGFPVSQRAGETWLIDNAPQLLKQG</sequence>
<protein>
    <submittedName>
        <fullName evidence="1">Uncharacterized protein</fullName>
    </submittedName>
</protein>
<dbReference type="EMBL" id="BOOK01000008">
    <property type="protein sequence ID" value="GIH99389.1"/>
    <property type="molecule type" value="Genomic_DNA"/>
</dbReference>
<evidence type="ECO:0000313" key="2">
    <source>
        <dbReference type="Proteomes" id="UP000634476"/>
    </source>
</evidence>
<reference evidence="1" key="1">
    <citation type="submission" date="2021-01" db="EMBL/GenBank/DDBJ databases">
        <title>Whole genome shotgun sequence of Planobispora takensis NBRC 109077.</title>
        <authorList>
            <person name="Komaki H."/>
            <person name="Tamura T."/>
        </authorList>
    </citation>
    <scope>NUCLEOTIDE SEQUENCE</scope>
    <source>
        <strain evidence="1">NBRC 109077</strain>
    </source>
</reference>
<dbReference type="AlphaFoldDB" id="A0A8J3SU55"/>
<dbReference type="RefSeq" id="WP_203873856.1">
    <property type="nucleotide sequence ID" value="NZ_BOOK01000008.1"/>
</dbReference>
<accession>A0A8J3SU55</accession>
<comment type="caution">
    <text evidence="1">The sequence shown here is derived from an EMBL/GenBank/DDBJ whole genome shotgun (WGS) entry which is preliminary data.</text>
</comment>
<dbReference type="Proteomes" id="UP000634476">
    <property type="component" value="Unassembled WGS sequence"/>
</dbReference>
<keyword evidence="2" id="KW-1185">Reference proteome</keyword>
<name>A0A8J3SU55_9ACTN</name>
<evidence type="ECO:0000313" key="1">
    <source>
        <dbReference type="EMBL" id="GIH99389.1"/>
    </source>
</evidence>